<name>A0A1S1X5Z5_9NEIS</name>
<dbReference type="GO" id="GO:0016787">
    <property type="term" value="F:hydrolase activity"/>
    <property type="evidence" value="ECO:0007669"/>
    <property type="project" value="UniProtKB-KW"/>
</dbReference>
<keyword evidence="6 17" id="KW-0418">Kinase</keyword>
<evidence type="ECO:0000256" key="3">
    <source>
        <dbReference type="ARBA" id="ARBA00022553"/>
    </source>
</evidence>
<keyword evidence="7" id="KW-0378">Hydrolase</keyword>
<evidence type="ECO:0000256" key="5">
    <source>
        <dbReference type="ARBA" id="ARBA00022741"/>
    </source>
</evidence>
<dbReference type="InterPro" id="IPR036097">
    <property type="entry name" value="HisK_dim/P_sf"/>
</dbReference>
<dbReference type="Gene3D" id="1.10.287.130">
    <property type="match status" value="1"/>
</dbReference>
<dbReference type="SMART" id="SM00388">
    <property type="entry name" value="HisKA"/>
    <property type="match status" value="1"/>
</dbReference>
<dbReference type="PROSITE" id="PS50112">
    <property type="entry name" value="PAS"/>
    <property type="match status" value="1"/>
</dbReference>
<keyword evidence="8" id="KW-0067">ATP-binding</keyword>
<evidence type="ECO:0000259" key="15">
    <source>
        <dbReference type="PROSITE" id="PS50109"/>
    </source>
</evidence>
<dbReference type="STRING" id="1903179.BI347_05680"/>
<sequence length="355" mass="39196">MPIPSFAGLELLDTPVLICDAAASLRFVNPACENLLALGSREMLRHSLLELFQPSSALQQALSTALQQGASYIEHDLELKPQHNDAVLHVALSITPIDMDAEGSLALIELRPLDQQLKIANEERLLLQHQANRELIRNLAHEIKNPLGGIRGAAQLLEHELSDRPELKEYTAVITEEALRLQALVDRLLAPHRSHSRGPINIHEVLERVRSIALAQHPQGLAVIRDYDTSLPLLSADKEQLIQVVLNIVNNAVQALRGQGRIVLRTRVARQTTLARKRHQLALKLQIIDNGPGVPDDIRDHIFYPLVTGRAEGTGLGLTLAQAFVHQHGGSIEFESRPGQTCFTVLLPLLTETTN</sequence>
<evidence type="ECO:0000256" key="2">
    <source>
        <dbReference type="ARBA" id="ARBA00012438"/>
    </source>
</evidence>
<evidence type="ECO:0000256" key="11">
    <source>
        <dbReference type="ARBA" id="ARBA00037696"/>
    </source>
</evidence>
<proteinExistence type="predicted"/>
<evidence type="ECO:0000256" key="12">
    <source>
        <dbReference type="ARBA" id="ARBA00039567"/>
    </source>
</evidence>
<keyword evidence="4" id="KW-0808">Transferase</keyword>
<dbReference type="PANTHER" id="PTHR43065">
    <property type="entry name" value="SENSOR HISTIDINE KINASE"/>
    <property type="match status" value="1"/>
</dbReference>
<evidence type="ECO:0000256" key="10">
    <source>
        <dbReference type="ARBA" id="ARBA00023231"/>
    </source>
</evidence>
<dbReference type="GO" id="GO:0005524">
    <property type="term" value="F:ATP binding"/>
    <property type="evidence" value="ECO:0007669"/>
    <property type="project" value="UniProtKB-KW"/>
</dbReference>
<dbReference type="Gene3D" id="3.30.450.20">
    <property type="entry name" value="PAS domain"/>
    <property type="match status" value="1"/>
</dbReference>
<dbReference type="SMART" id="SM00387">
    <property type="entry name" value="HATPase_c"/>
    <property type="match status" value="1"/>
</dbReference>
<dbReference type="SUPFAM" id="SSF55785">
    <property type="entry name" value="PYP-like sensor domain (PAS domain)"/>
    <property type="match status" value="1"/>
</dbReference>
<dbReference type="OrthoDB" id="9789238at2"/>
<keyword evidence="10" id="KW-0535">Nitrogen fixation</keyword>
<comment type="catalytic activity">
    <reaction evidence="1">
        <text>ATP + protein L-histidine = ADP + protein N-phospho-L-histidine.</text>
        <dbReference type="EC" id="2.7.13.3"/>
    </reaction>
</comment>
<dbReference type="SUPFAM" id="SSF55874">
    <property type="entry name" value="ATPase domain of HSP90 chaperone/DNA topoisomerase II/histidine kinase"/>
    <property type="match status" value="1"/>
</dbReference>
<dbReference type="InterPro" id="IPR003661">
    <property type="entry name" value="HisK_dim/P_dom"/>
</dbReference>
<dbReference type="PROSITE" id="PS50109">
    <property type="entry name" value="HIS_KIN"/>
    <property type="match status" value="1"/>
</dbReference>
<dbReference type="SUPFAM" id="SSF47384">
    <property type="entry name" value="Homodimeric domain of signal transducing histidine kinase"/>
    <property type="match status" value="1"/>
</dbReference>
<dbReference type="Pfam" id="PF00989">
    <property type="entry name" value="PAS"/>
    <property type="match status" value="1"/>
</dbReference>
<dbReference type="InterPro" id="IPR004358">
    <property type="entry name" value="Sig_transdc_His_kin-like_C"/>
</dbReference>
<dbReference type="Proteomes" id="UP000180088">
    <property type="component" value="Unassembled WGS sequence"/>
</dbReference>
<dbReference type="EMBL" id="MKCS01000001">
    <property type="protein sequence ID" value="OHX14911.1"/>
    <property type="molecule type" value="Genomic_DNA"/>
</dbReference>
<evidence type="ECO:0000256" key="6">
    <source>
        <dbReference type="ARBA" id="ARBA00022777"/>
    </source>
</evidence>
<keyword evidence="20" id="KW-1185">Reference proteome</keyword>
<evidence type="ECO:0000256" key="9">
    <source>
        <dbReference type="ARBA" id="ARBA00023012"/>
    </source>
</evidence>
<dbReference type="InterPro" id="IPR036890">
    <property type="entry name" value="HATPase_C_sf"/>
</dbReference>
<feature type="domain" description="PAS" evidence="16">
    <location>
        <begin position="9"/>
        <end position="56"/>
    </location>
</feature>
<evidence type="ECO:0000313" key="18">
    <source>
        <dbReference type="EMBL" id="OHX19400.1"/>
    </source>
</evidence>
<accession>A0A1S1X5Z5</accession>
<dbReference type="InterPro" id="IPR013767">
    <property type="entry name" value="PAS_fold"/>
</dbReference>
<keyword evidence="3" id="KW-0597">Phosphoprotein</keyword>
<gene>
    <name evidence="18" type="ORF">BI344_09420</name>
    <name evidence="17" type="ORF">BI347_05680</name>
</gene>
<reference evidence="19 20" key="1">
    <citation type="submission" date="2016-09" db="EMBL/GenBank/DDBJ databases">
        <title>Chromobacterium muskegensis sp. nov., an insecticidal bacterium isolated from Sphagnum bogs.</title>
        <authorList>
            <person name="Sparks M.E."/>
            <person name="Blackburn M.B."/>
            <person name="Gundersen-Rindal D.E."/>
            <person name="Mitchell A."/>
            <person name="Farrar R."/>
            <person name="Kuhar D."/>
        </authorList>
    </citation>
    <scope>NUCLEOTIDE SEQUENCE [LARGE SCALE GENOMIC DNA]</scope>
    <source>
        <strain evidence="18 20">14B-1</strain>
        <strain evidence="17 19">37-2</strain>
    </source>
</reference>
<dbReference type="PRINTS" id="PR00344">
    <property type="entry name" value="BCTRLSENSOR"/>
</dbReference>
<comment type="caution">
    <text evidence="17">The sequence shown here is derived from an EMBL/GenBank/DDBJ whole genome shotgun (WGS) entry which is preliminary data.</text>
</comment>
<protein>
    <recommendedName>
        <fullName evidence="12">Sensory histidine kinase/phosphatase NtrB</fullName>
        <ecNumber evidence="2">2.7.13.3</ecNumber>
    </recommendedName>
    <alternativeName>
        <fullName evidence="13">Nitrogen regulation protein NR(II)</fullName>
    </alternativeName>
    <alternativeName>
        <fullName evidence="14">Nitrogen regulator II</fullName>
    </alternativeName>
</protein>
<dbReference type="RefSeq" id="WP_071113762.1">
    <property type="nucleotide sequence ID" value="NZ_MKCS01000001.1"/>
</dbReference>
<dbReference type="InterPro" id="IPR035965">
    <property type="entry name" value="PAS-like_dom_sf"/>
</dbReference>
<evidence type="ECO:0000259" key="16">
    <source>
        <dbReference type="PROSITE" id="PS50112"/>
    </source>
</evidence>
<dbReference type="GO" id="GO:0000155">
    <property type="term" value="F:phosphorelay sensor kinase activity"/>
    <property type="evidence" value="ECO:0007669"/>
    <property type="project" value="InterPro"/>
</dbReference>
<evidence type="ECO:0000313" key="20">
    <source>
        <dbReference type="Proteomes" id="UP000180280"/>
    </source>
</evidence>
<evidence type="ECO:0000256" key="8">
    <source>
        <dbReference type="ARBA" id="ARBA00022840"/>
    </source>
</evidence>
<evidence type="ECO:0000256" key="4">
    <source>
        <dbReference type="ARBA" id="ARBA00022679"/>
    </source>
</evidence>
<dbReference type="CDD" id="cd00082">
    <property type="entry name" value="HisKA"/>
    <property type="match status" value="1"/>
</dbReference>
<dbReference type="EC" id="2.7.13.3" evidence="2"/>
<dbReference type="PANTHER" id="PTHR43065:SF16">
    <property type="entry name" value="SENSORY HISTIDINE KINASE_PHOSPHATASE NTRB"/>
    <property type="match status" value="1"/>
</dbReference>
<dbReference type="GO" id="GO:0006355">
    <property type="term" value="P:regulation of DNA-templated transcription"/>
    <property type="evidence" value="ECO:0007669"/>
    <property type="project" value="InterPro"/>
</dbReference>
<dbReference type="Pfam" id="PF02518">
    <property type="entry name" value="HATPase_c"/>
    <property type="match status" value="1"/>
</dbReference>
<evidence type="ECO:0000256" key="7">
    <source>
        <dbReference type="ARBA" id="ARBA00022801"/>
    </source>
</evidence>
<dbReference type="Gene3D" id="3.30.565.10">
    <property type="entry name" value="Histidine kinase-like ATPase, C-terminal domain"/>
    <property type="match status" value="1"/>
</dbReference>
<dbReference type="Pfam" id="PF00512">
    <property type="entry name" value="HisKA"/>
    <property type="match status" value="1"/>
</dbReference>
<dbReference type="NCBIfam" id="NF008293">
    <property type="entry name" value="PRK11073.1"/>
    <property type="match status" value="1"/>
</dbReference>
<dbReference type="CDD" id="cd00130">
    <property type="entry name" value="PAS"/>
    <property type="match status" value="1"/>
</dbReference>
<dbReference type="Proteomes" id="UP000180280">
    <property type="component" value="Unassembled WGS sequence"/>
</dbReference>
<evidence type="ECO:0000256" key="13">
    <source>
        <dbReference type="ARBA" id="ARBA00042313"/>
    </source>
</evidence>
<feature type="domain" description="Histidine kinase" evidence="15">
    <location>
        <begin position="138"/>
        <end position="351"/>
    </location>
</feature>
<dbReference type="InterPro" id="IPR005467">
    <property type="entry name" value="His_kinase_dom"/>
</dbReference>
<evidence type="ECO:0000313" key="17">
    <source>
        <dbReference type="EMBL" id="OHX14911.1"/>
    </source>
</evidence>
<dbReference type="InterPro" id="IPR003594">
    <property type="entry name" value="HATPase_dom"/>
</dbReference>
<keyword evidence="5" id="KW-0547">Nucleotide-binding</keyword>
<organism evidence="17 19">
    <name type="scientific">Chromobacterium sphagni</name>
    <dbReference type="NCBI Taxonomy" id="1903179"/>
    <lineage>
        <taxon>Bacteria</taxon>
        <taxon>Pseudomonadati</taxon>
        <taxon>Pseudomonadota</taxon>
        <taxon>Betaproteobacteria</taxon>
        <taxon>Neisseriales</taxon>
        <taxon>Chromobacteriaceae</taxon>
        <taxon>Chromobacterium</taxon>
    </lineage>
</organism>
<dbReference type="InterPro" id="IPR000014">
    <property type="entry name" value="PAS"/>
</dbReference>
<dbReference type="AlphaFoldDB" id="A0A1S1X5Z5"/>
<evidence type="ECO:0000256" key="14">
    <source>
        <dbReference type="ARBA" id="ARBA00043094"/>
    </source>
</evidence>
<comment type="function">
    <text evidence="11">Member of the two-component regulatory system NtrB/NtrC, which controls expression of the nitrogen-regulated (ntr) genes in response to nitrogen limitation. Under conditions of nitrogen limitation, NtrB autophosphorylates and transfers the phosphoryl group to NtrC. In the presence of nitrogen, acts as a phosphatase that dephosphorylates and inactivates NtrC.</text>
</comment>
<keyword evidence="9" id="KW-0902">Two-component regulatory system</keyword>
<evidence type="ECO:0000313" key="19">
    <source>
        <dbReference type="Proteomes" id="UP000180088"/>
    </source>
</evidence>
<evidence type="ECO:0000256" key="1">
    <source>
        <dbReference type="ARBA" id="ARBA00000085"/>
    </source>
</evidence>
<dbReference type="EMBL" id="MKCT01000039">
    <property type="protein sequence ID" value="OHX19400.1"/>
    <property type="molecule type" value="Genomic_DNA"/>
</dbReference>